<comment type="caution">
    <text evidence="2">The sequence shown here is derived from an EMBL/GenBank/DDBJ whole genome shotgun (WGS) entry which is preliminary data.</text>
</comment>
<name>A0A151A6E2_9STAP</name>
<dbReference type="AlphaFoldDB" id="A0A151A6E2"/>
<dbReference type="EMBL" id="LUGM01000002">
    <property type="protein sequence ID" value="KYH14873.1"/>
    <property type="molecule type" value="Genomic_DNA"/>
</dbReference>
<protein>
    <recommendedName>
        <fullName evidence="1">BppU N-terminal domain-containing protein</fullName>
    </recommendedName>
</protein>
<evidence type="ECO:0000313" key="3">
    <source>
        <dbReference type="Proteomes" id="UP000075418"/>
    </source>
</evidence>
<evidence type="ECO:0000313" key="2">
    <source>
        <dbReference type="EMBL" id="KYH14873.1"/>
    </source>
</evidence>
<feature type="domain" description="BppU N-terminal" evidence="1">
    <location>
        <begin position="6"/>
        <end position="140"/>
    </location>
</feature>
<accession>A0A151A6E2</accession>
<dbReference type="Pfam" id="PF10651">
    <property type="entry name" value="BppU_N"/>
    <property type="match status" value="1"/>
</dbReference>
<evidence type="ECO:0000259" key="1">
    <source>
        <dbReference type="Pfam" id="PF10651"/>
    </source>
</evidence>
<organism evidence="2 3">
    <name type="scientific">Staphylococcus kloosii</name>
    <dbReference type="NCBI Taxonomy" id="29384"/>
    <lineage>
        <taxon>Bacteria</taxon>
        <taxon>Bacillati</taxon>
        <taxon>Bacillota</taxon>
        <taxon>Bacilli</taxon>
        <taxon>Bacillales</taxon>
        <taxon>Staphylococcaceae</taxon>
        <taxon>Staphylococcus</taxon>
    </lineage>
</organism>
<proteinExistence type="predicted"/>
<dbReference type="InterPro" id="IPR018913">
    <property type="entry name" value="BppU_N"/>
</dbReference>
<sequence length="491" mass="55367">MSMDKIANLQLETTAQYQSLSQLNVQFWNQDRETAILQFQITKNNYPLALSEENVKVFIVLESGDSFLVDDKLEFVDQLNGVVSYTIPDDFMKLATEVKGQVYVTTLDEEEVVVQRQFTFNVANDLIADLPAEDKIREIKYFSDMRSEVAQMMTKLNSDFEHMNDYVTQVQNTTQEGIARLTKLIDDKEKAYNDNHEAKMKELNTKGDEYSTKFDSDKQYMDEKFEAFKSSVNGSGLVTTGDSKSWQKVKLTQDTGTTLYDSNLRLDFNNEEQLSSLGVGTRYIASPLNPPNGTTANNGWLTKFDRGSIKYLEFRPYNSAQIFIKRYYNSWSDWELATPDYSKIETIQGSQDKATTAENNAKVYTDTKMLNDKTLIYNGSANGVGTDLNLSETLDNFVFLFIYGSANGVYFTATGNPMDNYNITVSCTNVIDIDGNGGGHYEALLSKTSRTKLRITNDVYFDFGSGVGSGANANKITINKIIGVRKYANIN</sequence>
<dbReference type="Proteomes" id="UP000075418">
    <property type="component" value="Unassembled WGS sequence"/>
</dbReference>
<reference evidence="2 3" key="1">
    <citation type="submission" date="2016-02" db="EMBL/GenBank/DDBJ databases">
        <title>Draft genome sequence of hydrocarbon degrading Staphylococcus saprophyticus Strain CNV2, isolated from crude-oil contaminated soil from Noonmati Oil Refinery, Guwahati, Assam, India.</title>
        <authorList>
            <person name="Mukherjee A."/>
            <person name="Chettri B."/>
            <person name="Langpoklakpam J."/>
            <person name="Singh A.K."/>
            <person name="Chattopadhyay D.J."/>
        </authorList>
    </citation>
    <scope>NUCLEOTIDE SEQUENCE [LARGE SCALE GENOMIC DNA]</scope>
    <source>
        <strain evidence="2 3">CNV2</strain>
    </source>
</reference>
<dbReference type="Gene3D" id="2.60.40.3350">
    <property type="match status" value="1"/>
</dbReference>
<gene>
    <name evidence="2" type="ORF">A0131_08805</name>
</gene>